<dbReference type="PANTHER" id="PTHR22854">
    <property type="entry name" value="TRYPTOPHAN BIOSYNTHESIS PROTEIN"/>
    <property type="match status" value="1"/>
</dbReference>
<protein>
    <recommendedName>
        <fullName evidence="3">indole-3-glycerol-phosphate synthase</fullName>
        <ecNumber evidence="3">4.1.1.48</ecNumber>
    </recommendedName>
</protein>
<dbReference type="InterPro" id="IPR013798">
    <property type="entry name" value="Indole-3-glycerol_P_synth_dom"/>
</dbReference>
<keyword evidence="11" id="KW-1185">Reference proteome</keyword>
<dbReference type="Gene3D" id="3.20.20.70">
    <property type="entry name" value="Aldolase class I"/>
    <property type="match status" value="1"/>
</dbReference>
<evidence type="ECO:0000256" key="1">
    <source>
        <dbReference type="ARBA" id="ARBA00001633"/>
    </source>
</evidence>
<comment type="catalytic activity">
    <reaction evidence="1">
        <text>1-(2-carboxyphenylamino)-1-deoxy-D-ribulose 5-phosphate + H(+) = (1S,2R)-1-C-(indol-3-yl)glycerol 3-phosphate + CO2 + H2O</text>
        <dbReference type="Rhea" id="RHEA:23476"/>
        <dbReference type="ChEBI" id="CHEBI:15377"/>
        <dbReference type="ChEBI" id="CHEBI:15378"/>
        <dbReference type="ChEBI" id="CHEBI:16526"/>
        <dbReference type="ChEBI" id="CHEBI:58613"/>
        <dbReference type="ChEBI" id="CHEBI:58866"/>
        <dbReference type="EC" id="4.1.1.48"/>
    </reaction>
</comment>
<dbReference type="EC" id="4.1.1.48" evidence="3"/>
<comment type="caution">
    <text evidence="10">The sequence shown here is derived from an EMBL/GenBank/DDBJ whole genome shotgun (WGS) entry which is preliminary data.</text>
</comment>
<evidence type="ECO:0000256" key="8">
    <source>
        <dbReference type="ARBA" id="ARBA00023239"/>
    </source>
</evidence>
<evidence type="ECO:0000256" key="3">
    <source>
        <dbReference type="ARBA" id="ARBA00012362"/>
    </source>
</evidence>
<keyword evidence="4" id="KW-0028">Amino-acid biosynthesis</keyword>
<name>A0ABW5HBF1_9PSEU</name>
<dbReference type="InterPro" id="IPR013785">
    <property type="entry name" value="Aldolase_TIM"/>
</dbReference>
<keyword evidence="8" id="KW-0456">Lyase</keyword>
<gene>
    <name evidence="10" type="ORF">ACFSVL_24900</name>
</gene>
<dbReference type="Pfam" id="PF00218">
    <property type="entry name" value="IGPS"/>
    <property type="match status" value="1"/>
</dbReference>
<comment type="pathway">
    <text evidence="2">Amino-acid biosynthesis; L-tryptophan biosynthesis; L-tryptophan from chorismate: step 4/5.</text>
</comment>
<evidence type="ECO:0000256" key="6">
    <source>
        <dbReference type="ARBA" id="ARBA00022822"/>
    </source>
</evidence>
<dbReference type="InterPro" id="IPR045186">
    <property type="entry name" value="Indole-3-glycerol_P_synth"/>
</dbReference>
<dbReference type="RefSeq" id="WP_378307957.1">
    <property type="nucleotide sequence ID" value="NZ_JBHUKS010000017.1"/>
</dbReference>
<proteinExistence type="predicted"/>
<dbReference type="SUPFAM" id="SSF51366">
    <property type="entry name" value="Ribulose-phoshate binding barrel"/>
    <property type="match status" value="1"/>
</dbReference>
<evidence type="ECO:0000256" key="7">
    <source>
        <dbReference type="ARBA" id="ARBA00023141"/>
    </source>
</evidence>
<evidence type="ECO:0000256" key="5">
    <source>
        <dbReference type="ARBA" id="ARBA00022793"/>
    </source>
</evidence>
<keyword evidence="5" id="KW-0210">Decarboxylase</keyword>
<feature type="domain" description="Indole-3-glycerol phosphate synthase" evidence="9">
    <location>
        <begin position="32"/>
        <end position="147"/>
    </location>
</feature>
<dbReference type="InterPro" id="IPR011060">
    <property type="entry name" value="RibuloseP-bd_barrel"/>
</dbReference>
<evidence type="ECO:0000313" key="10">
    <source>
        <dbReference type="EMBL" id="MFD2470653.1"/>
    </source>
</evidence>
<dbReference type="EMBL" id="JBHUKS010000017">
    <property type="protein sequence ID" value="MFD2470653.1"/>
    <property type="molecule type" value="Genomic_DNA"/>
</dbReference>
<keyword evidence="7" id="KW-0057">Aromatic amino acid biosynthesis</keyword>
<evidence type="ECO:0000313" key="11">
    <source>
        <dbReference type="Proteomes" id="UP001597483"/>
    </source>
</evidence>
<reference evidence="11" key="1">
    <citation type="journal article" date="2019" name="Int. J. Syst. Evol. Microbiol.">
        <title>The Global Catalogue of Microorganisms (GCM) 10K type strain sequencing project: providing services to taxonomists for standard genome sequencing and annotation.</title>
        <authorList>
            <consortium name="The Broad Institute Genomics Platform"/>
            <consortium name="The Broad Institute Genome Sequencing Center for Infectious Disease"/>
            <person name="Wu L."/>
            <person name="Ma J."/>
        </authorList>
    </citation>
    <scope>NUCLEOTIDE SEQUENCE [LARGE SCALE GENOMIC DNA]</scope>
    <source>
        <strain evidence="11">CGMCC 4.7641</strain>
    </source>
</reference>
<evidence type="ECO:0000259" key="9">
    <source>
        <dbReference type="Pfam" id="PF00218"/>
    </source>
</evidence>
<evidence type="ECO:0000256" key="2">
    <source>
        <dbReference type="ARBA" id="ARBA00004696"/>
    </source>
</evidence>
<keyword evidence="6" id="KW-0822">Tryptophan biosynthesis</keyword>
<dbReference type="Proteomes" id="UP001597483">
    <property type="component" value="Unassembled WGS sequence"/>
</dbReference>
<accession>A0ABW5HBF1</accession>
<sequence>MTRSCHGAARLAAPVRDLLNACRATFAPVVCEVRQPDQAVRAVARGCPAVSVVTGKRWQTGGREEFTAVRASVEVPVLLREPVFREDQLWEARACGADAISLVQPALTPERLAELYGRTLRLNMTPLVEVRDVPGAQLAAELGAEAVCLDFADPAAQARAAALLPPTTVTLAEAGAEVILLGGSLIGDFVRSAS</sequence>
<evidence type="ECO:0000256" key="4">
    <source>
        <dbReference type="ARBA" id="ARBA00022605"/>
    </source>
</evidence>
<dbReference type="PANTHER" id="PTHR22854:SF2">
    <property type="entry name" value="INDOLE-3-GLYCEROL-PHOSPHATE SYNTHASE"/>
    <property type="match status" value="1"/>
</dbReference>
<organism evidence="10 11">
    <name type="scientific">Amycolatopsis silviterrae</name>
    <dbReference type="NCBI Taxonomy" id="1656914"/>
    <lineage>
        <taxon>Bacteria</taxon>
        <taxon>Bacillati</taxon>
        <taxon>Actinomycetota</taxon>
        <taxon>Actinomycetes</taxon>
        <taxon>Pseudonocardiales</taxon>
        <taxon>Pseudonocardiaceae</taxon>
        <taxon>Amycolatopsis</taxon>
    </lineage>
</organism>